<dbReference type="EMBL" id="VTOU01000001">
    <property type="protein sequence ID" value="TZG28856.1"/>
    <property type="molecule type" value="Genomic_DNA"/>
</dbReference>
<evidence type="ECO:0000313" key="2">
    <source>
        <dbReference type="Proteomes" id="UP000322077"/>
    </source>
</evidence>
<organism evidence="1 2">
    <name type="scientific">Sphingomonas montanisoli</name>
    <dbReference type="NCBI Taxonomy" id="2606412"/>
    <lineage>
        <taxon>Bacteria</taxon>
        <taxon>Pseudomonadati</taxon>
        <taxon>Pseudomonadota</taxon>
        <taxon>Alphaproteobacteria</taxon>
        <taxon>Sphingomonadales</taxon>
        <taxon>Sphingomonadaceae</taxon>
        <taxon>Sphingomonas</taxon>
    </lineage>
</organism>
<proteinExistence type="predicted"/>
<accession>A0A5D9CBU7</accession>
<keyword evidence="2" id="KW-1185">Reference proteome</keyword>
<gene>
    <name evidence="1" type="ORF">FYJ91_01560</name>
</gene>
<dbReference type="RefSeq" id="WP_149520522.1">
    <property type="nucleotide sequence ID" value="NZ_VTOU01000001.1"/>
</dbReference>
<dbReference type="Proteomes" id="UP000322077">
    <property type="component" value="Unassembled WGS sequence"/>
</dbReference>
<name>A0A5D9CBU7_9SPHN</name>
<dbReference type="AlphaFoldDB" id="A0A5D9CBU7"/>
<sequence length="70" mass="7889">MEELFYIADRSGLQQATDLLRDFGDAAFAEAASRAVRYRELGNAIRFCEWRQIERVLVVLAQSSAVGTVH</sequence>
<evidence type="ECO:0000313" key="1">
    <source>
        <dbReference type="EMBL" id="TZG28856.1"/>
    </source>
</evidence>
<comment type="caution">
    <text evidence="1">The sequence shown here is derived from an EMBL/GenBank/DDBJ whole genome shotgun (WGS) entry which is preliminary data.</text>
</comment>
<protein>
    <submittedName>
        <fullName evidence="1">Uncharacterized protein</fullName>
    </submittedName>
</protein>
<reference evidence="1 2" key="1">
    <citation type="submission" date="2019-08" db="EMBL/GenBank/DDBJ databases">
        <authorList>
            <person name="Wang G."/>
            <person name="Xu Z."/>
        </authorList>
    </citation>
    <scope>NUCLEOTIDE SEQUENCE [LARGE SCALE GENOMIC DNA]</scope>
    <source>
        <strain evidence="1 2">ZX</strain>
    </source>
</reference>